<dbReference type="PROSITE" id="PS01124">
    <property type="entry name" value="HTH_ARAC_FAMILY_2"/>
    <property type="match status" value="1"/>
</dbReference>
<keyword evidence="2 5" id="KW-0238">DNA-binding</keyword>
<evidence type="ECO:0000313" key="5">
    <source>
        <dbReference type="EMBL" id="MBG6134883.1"/>
    </source>
</evidence>
<dbReference type="AlphaFoldDB" id="A0A8J7G728"/>
<dbReference type="GO" id="GO:0043565">
    <property type="term" value="F:sequence-specific DNA binding"/>
    <property type="evidence" value="ECO:0007669"/>
    <property type="project" value="InterPro"/>
</dbReference>
<evidence type="ECO:0000256" key="2">
    <source>
        <dbReference type="ARBA" id="ARBA00023125"/>
    </source>
</evidence>
<reference evidence="5" key="1">
    <citation type="submission" date="2020-11" db="EMBL/GenBank/DDBJ databases">
        <title>Sequencing the genomes of 1000 actinobacteria strains.</title>
        <authorList>
            <person name="Klenk H.-P."/>
        </authorList>
    </citation>
    <scope>NUCLEOTIDE SEQUENCE</scope>
    <source>
        <strain evidence="5">DSM 45356</strain>
    </source>
</reference>
<dbReference type="PANTHER" id="PTHR46796:SF15">
    <property type="entry name" value="BLL1074 PROTEIN"/>
    <property type="match status" value="1"/>
</dbReference>
<dbReference type="PROSITE" id="PS00041">
    <property type="entry name" value="HTH_ARAC_FAMILY_1"/>
    <property type="match status" value="1"/>
</dbReference>
<dbReference type="InterPro" id="IPR018060">
    <property type="entry name" value="HTH_AraC"/>
</dbReference>
<dbReference type="InterPro" id="IPR009057">
    <property type="entry name" value="Homeodomain-like_sf"/>
</dbReference>
<name>A0A8J7G728_9ACTN</name>
<dbReference type="Gene3D" id="1.10.10.60">
    <property type="entry name" value="Homeodomain-like"/>
    <property type="match status" value="1"/>
</dbReference>
<feature type="domain" description="HTH araC/xylS-type" evidence="4">
    <location>
        <begin position="177"/>
        <end position="278"/>
    </location>
</feature>
<keyword evidence="6" id="KW-1185">Reference proteome</keyword>
<dbReference type="SMART" id="SM00342">
    <property type="entry name" value="HTH_ARAC"/>
    <property type="match status" value="1"/>
</dbReference>
<accession>A0A8J7G728</accession>
<evidence type="ECO:0000313" key="6">
    <source>
        <dbReference type="Proteomes" id="UP000622552"/>
    </source>
</evidence>
<keyword evidence="3" id="KW-0804">Transcription</keyword>
<dbReference type="RefSeq" id="WP_197002065.1">
    <property type="nucleotide sequence ID" value="NZ_BONS01000004.1"/>
</dbReference>
<protein>
    <submittedName>
        <fullName evidence="5">AraC-like DNA-binding protein</fullName>
    </submittedName>
</protein>
<evidence type="ECO:0000256" key="1">
    <source>
        <dbReference type="ARBA" id="ARBA00023015"/>
    </source>
</evidence>
<sequence>MRRELRVERGGSADARWEMTDGAPGAGLAGMVRTYRGYAERSPAPVARREFPEAHVLLVVGFGDPLLVSDAAGGHRLTSFVAGPGGGVRRTEHSGVQDGVEVLLSPWGAYQLLGVPVGELAGRVVDLAGVLGRVGVDLTERLAGARAGIRACDWEGRFALLDEVFAGLAARGPSPDPDLVHAYDRLAGRHGDLAIGELLADTGWSRRRLADRFRAQTGLTPKAAARVLRLSRARGLLTGSGDRSLASVAAACGYYDQAHLHRDFRALAGCTPTEYRAAQLSGLPGTGA</sequence>
<organism evidence="5 6">
    <name type="scientific">Longispora fulva</name>
    <dbReference type="NCBI Taxonomy" id="619741"/>
    <lineage>
        <taxon>Bacteria</taxon>
        <taxon>Bacillati</taxon>
        <taxon>Actinomycetota</taxon>
        <taxon>Actinomycetes</taxon>
        <taxon>Micromonosporales</taxon>
        <taxon>Micromonosporaceae</taxon>
        <taxon>Longispora</taxon>
    </lineage>
</organism>
<dbReference type="EMBL" id="JADOUF010000001">
    <property type="protein sequence ID" value="MBG6134883.1"/>
    <property type="molecule type" value="Genomic_DNA"/>
</dbReference>
<dbReference type="InterPro" id="IPR050204">
    <property type="entry name" value="AraC_XylS_family_regulators"/>
</dbReference>
<dbReference type="GO" id="GO:0003700">
    <property type="term" value="F:DNA-binding transcription factor activity"/>
    <property type="evidence" value="ECO:0007669"/>
    <property type="project" value="InterPro"/>
</dbReference>
<dbReference type="Pfam" id="PF12833">
    <property type="entry name" value="HTH_18"/>
    <property type="match status" value="1"/>
</dbReference>
<evidence type="ECO:0000259" key="4">
    <source>
        <dbReference type="PROSITE" id="PS01124"/>
    </source>
</evidence>
<dbReference type="PANTHER" id="PTHR46796">
    <property type="entry name" value="HTH-TYPE TRANSCRIPTIONAL ACTIVATOR RHAS-RELATED"/>
    <property type="match status" value="1"/>
</dbReference>
<evidence type="ECO:0000256" key="3">
    <source>
        <dbReference type="ARBA" id="ARBA00023163"/>
    </source>
</evidence>
<dbReference type="InterPro" id="IPR018062">
    <property type="entry name" value="HTH_AraC-typ_CS"/>
</dbReference>
<comment type="caution">
    <text evidence="5">The sequence shown here is derived from an EMBL/GenBank/DDBJ whole genome shotgun (WGS) entry which is preliminary data.</text>
</comment>
<proteinExistence type="predicted"/>
<dbReference type="SUPFAM" id="SSF46689">
    <property type="entry name" value="Homeodomain-like"/>
    <property type="match status" value="1"/>
</dbReference>
<dbReference type="Proteomes" id="UP000622552">
    <property type="component" value="Unassembled WGS sequence"/>
</dbReference>
<keyword evidence="1" id="KW-0805">Transcription regulation</keyword>
<gene>
    <name evidence="5" type="ORF">IW245_001077</name>
</gene>